<dbReference type="PANTHER" id="PTHR30576">
    <property type="entry name" value="COLANIC BIOSYNTHESIS UDP-GLUCOSE LIPID CARRIER TRANSFERASE"/>
    <property type="match status" value="1"/>
</dbReference>
<dbReference type="InterPro" id="IPR003362">
    <property type="entry name" value="Bact_transf"/>
</dbReference>
<accession>A0A1F6NX88</accession>
<dbReference type="Proteomes" id="UP000177907">
    <property type="component" value="Unassembled WGS sequence"/>
</dbReference>
<dbReference type="AlphaFoldDB" id="A0A1F6NX88"/>
<dbReference type="GO" id="GO:0016780">
    <property type="term" value="F:phosphotransferase activity, for other substituted phosphate groups"/>
    <property type="evidence" value="ECO:0007669"/>
    <property type="project" value="TreeGrafter"/>
</dbReference>
<organism evidence="9 10">
    <name type="scientific">Candidatus Magasanikbacteria bacterium RIFOXYC2_FULL_42_28</name>
    <dbReference type="NCBI Taxonomy" id="1798704"/>
    <lineage>
        <taxon>Bacteria</taxon>
        <taxon>Candidatus Magasanikiibacteriota</taxon>
    </lineage>
</organism>
<evidence type="ECO:0000256" key="1">
    <source>
        <dbReference type="ARBA" id="ARBA00004141"/>
    </source>
</evidence>
<keyword evidence="5 7" id="KW-1133">Transmembrane helix</keyword>
<feature type="transmembrane region" description="Helical" evidence="7">
    <location>
        <begin position="7"/>
        <end position="27"/>
    </location>
</feature>
<keyword evidence="3" id="KW-0808">Transferase</keyword>
<evidence type="ECO:0000256" key="2">
    <source>
        <dbReference type="ARBA" id="ARBA00006464"/>
    </source>
</evidence>
<keyword evidence="4 7" id="KW-0812">Transmembrane</keyword>
<feature type="domain" description="Bacterial sugar transferase" evidence="8">
    <location>
        <begin position="265"/>
        <end position="450"/>
    </location>
</feature>
<gene>
    <name evidence="9" type="ORF">A3J93_04460</name>
</gene>
<evidence type="ECO:0000256" key="4">
    <source>
        <dbReference type="ARBA" id="ARBA00022692"/>
    </source>
</evidence>
<feature type="transmembrane region" description="Helical" evidence="7">
    <location>
        <begin position="77"/>
        <end position="95"/>
    </location>
</feature>
<dbReference type="PANTHER" id="PTHR30576:SF0">
    <property type="entry name" value="UNDECAPRENYL-PHOSPHATE N-ACETYLGALACTOSAMINYL 1-PHOSPHATE TRANSFERASE-RELATED"/>
    <property type="match status" value="1"/>
</dbReference>
<dbReference type="Pfam" id="PF13727">
    <property type="entry name" value="CoA_binding_3"/>
    <property type="match status" value="1"/>
</dbReference>
<evidence type="ECO:0000256" key="3">
    <source>
        <dbReference type="ARBA" id="ARBA00022679"/>
    </source>
</evidence>
<feature type="transmembrane region" description="Helical" evidence="7">
    <location>
        <begin position="107"/>
        <end position="125"/>
    </location>
</feature>
<evidence type="ECO:0000259" key="8">
    <source>
        <dbReference type="Pfam" id="PF02397"/>
    </source>
</evidence>
<evidence type="ECO:0000256" key="6">
    <source>
        <dbReference type="ARBA" id="ARBA00023136"/>
    </source>
</evidence>
<evidence type="ECO:0000256" key="7">
    <source>
        <dbReference type="SAM" id="Phobius"/>
    </source>
</evidence>
<protein>
    <recommendedName>
        <fullName evidence="8">Bacterial sugar transferase domain-containing protein</fullName>
    </recommendedName>
</protein>
<dbReference type="EMBL" id="MFQZ01000002">
    <property type="protein sequence ID" value="OGH88488.1"/>
    <property type="molecule type" value="Genomic_DNA"/>
</dbReference>
<dbReference type="NCBIfam" id="TIGR03025">
    <property type="entry name" value="EPS_sugtrans"/>
    <property type="match status" value="1"/>
</dbReference>
<evidence type="ECO:0000313" key="10">
    <source>
        <dbReference type="Proteomes" id="UP000177907"/>
    </source>
</evidence>
<evidence type="ECO:0000256" key="5">
    <source>
        <dbReference type="ARBA" id="ARBA00022989"/>
    </source>
</evidence>
<keyword evidence="6 7" id="KW-0472">Membrane</keyword>
<name>A0A1F6NX88_9BACT</name>
<comment type="similarity">
    <text evidence="2">Belongs to the bacterial sugar transferase family.</text>
</comment>
<sequence length="455" mass="51546">MYRFKQLTLIGGDLVCLYTGLLLALIIRGGSNFVSNQAAGLISPMTALFLVALVIMFITGLYDLTRLKPRKTLYQKMIIAGGVWAIIAVLTFYLFADKVAGTPKTILALTTIISFGLATAWRVLYDTLLSATLWQSTIIFAGITAETLELCRLLNSRPEIGYRVSGIIDKNILPSELAQIKQYPNSADLPDKLANTVVVSPQFENDTELTKKLYHNLSSHLQVERLDNFYEKTMKRVPPFALSETWFLTNLTEQNKKVYDRGRLLFDYLGAILMALIFIATFPVVAIMTKLTSTGPIFFKQIRTGRNGHEFEVIKYRTMKVLGANGSAEVGGPQFASVKDERITGFGKFLRRTRLDELPQFWNILKNEMAFIGPRPERPEFVKQLTEKMPYYAVRHLIKPGLTGWAQLQHNYYGTLDENLRKLEYDLYYIKNRGALLDLAIVLRTVNVILGMRGR</sequence>
<feature type="transmembrane region" description="Helical" evidence="7">
    <location>
        <begin position="47"/>
        <end position="65"/>
    </location>
</feature>
<comment type="caution">
    <text evidence="9">The sequence shown here is derived from an EMBL/GenBank/DDBJ whole genome shotgun (WGS) entry which is preliminary data.</text>
</comment>
<reference evidence="9 10" key="1">
    <citation type="journal article" date="2016" name="Nat. Commun.">
        <title>Thousands of microbial genomes shed light on interconnected biogeochemical processes in an aquifer system.</title>
        <authorList>
            <person name="Anantharaman K."/>
            <person name="Brown C.T."/>
            <person name="Hug L.A."/>
            <person name="Sharon I."/>
            <person name="Castelle C.J."/>
            <person name="Probst A.J."/>
            <person name="Thomas B.C."/>
            <person name="Singh A."/>
            <person name="Wilkins M.J."/>
            <person name="Karaoz U."/>
            <person name="Brodie E.L."/>
            <person name="Williams K.H."/>
            <person name="Hubbard S.S."/>
            <person name="Banfield J.F."/>
        </authorList>
    </citation>
    <scope>NUCLEOTIDE SEQUENCE [LARGE SCALE GENOMIC DNA]</scope>
</reference>
<dbReference type="InterPro" id="IPR017475">
    <property type="entry name" value="EPS_sugar_tfrase"/>
</dbReference>
<dbReference type="STRING" id="1798704.A3J93_04460"/>
<dbReference type="GO" id="GO:0016020">
    <property type="term" value="C:membrane"/>
    <property type="evidence" value="ECO:0007669"/>
    <property type="project" value="UniProtKB-SubCell"/>
</dbReference>
<feature type="transmembrane region" description="Helical" evidence="7">
    <location>
        <begin position="265"/>
        <end position="288"/>
    </location>
</feature>
<comment type="subcellular location">
    <subcellularLocation>
        <location evidence="1">Membrane</location>
        <topology evidence="1">Multi-pass membrane protein</topology>
    </subcellularLocation>
</comment>
<evidence type="ECO:0000313" key="9">
    <source>
        <dbReference type="EMBL" id="OGH88488.1"/>
    </source>
</evidence>
<dbReference type="Pfam" id="PF02397">
    <property type="entry name" value="Bac_transf"/>
    <property type="match status" value="1"/>
</dbReference>
<proteinExistence type="inferred from homology"/>